<dbReference type="InterPro" id="IPR017850">
    <property type="entry name" value="Alkaline_phosphatase_core_sf"/>
</dbReference>
<feature type="transmembrane region" description="Helical" evidence="6">
    <location>
        <begin position="178"/>
        <end position="203"/>
    </location>
</feature>
<evidence type="ECO:0000256" key="4">
    <source>
        <dbReference type="ARBA" id="ARBA00022989"/>
    </source>
</evidence>
<dbReference type="eggNOG" id="COG1368">
    <property type="taxonomic scope" value="Bacteria"/>
</dbReference>
<feature type="transmembrane region" description="Helical" evidence="6">
    <location>
        <begin position="151"/>
        <end position="171"/>
    </location>
</feature>
<evidence type="ECO:0000256" key="2">
    <source>
        <dbReference type="ARBA" id="ARBA00022475"/>
    </source>
</evidence>
<comment type="subcellular location">
    <subcellularLocation>
        <location evidence="1">Cell membrane</location>
        <topology evidence="1">Multi-pass membrane protein</topology>
    </subcellularLocation>
</comment>
<proteinExistence type="predicted"/>
<keyword evidence="5 6" id="KW-0472">Membrane</keyword>
<dbReference type="EMBL" id="FQ670179">
    <property type="protein sequence ID" value="CBY82643.1"/>
    <property type="molecule type" value="Genomic_DNA"/>
</dbReference>
<evidence type="ECO:0000256" key="5">
    <source>
        <dbReference type="ARBA" id="ARBA00023136"/>
    </source>
</evidence>
<dbReference type="SUPFAM" id="SSF53649">
    <property type="entry name" value="Alkaline phosphatase-like"/>
    <property type="match status" value="1"/>
</dbReference>
<evidence type="ECO:0000313" key="9">
    <source>
        <dbReference type="Proteomes" id="UP000007934"/>
    </source>
</evidence>
<keyword evidence="4 6" id="KW-1133">Transmembrane helix</keyword>
<dbReference type="CDD" id="cd16015">
    <property type="entry name" value="LTA_synthase"/>
    <property type="match status" value="1"/>
</dbReference>
<accession>E7AA71</accession>
<dbReference type="AlphaFoldDB" id="E7AA71"/>
<gene>
    <name evidence="8" type="ordered locus">Hfelis_05590</name>
</gene>
<feature type="transmembrane region" description="Helical" evidence="6">
    <location>
        <begin position="74"/>
        <end position="91"/>
    </location>
</feature>
<dbReference type="RefSeq" id="WP_013469012.1">
    <property type="nucleotide sequence ID" value="NC_014810.2"/>
</dbReference>
<dbReference type="Gene3D" id="3.40.720.10">
    <property type="entry name" value="Alkaline Phosphatase, subunit A"/>
    <property type="match status" value="1"/>
</dbReference>
<sequence>MRVVFSSSKRGQQFLTLVLDTLVFSLFCTAFFVLMRLGFIAYMGIYKGALVHASAHLDQIGQVLVSGLKYDNRIVAALGLIYLLLGLLSPFKIRPKVLRGFAYFALSLCLFLQIANITFYGIYGDVFDSNLLQIFTESPKVILGMAFTGEYFIGTKLLIWVFLSVLSAYLYRVLQPSYTLILALPLKWTLGGAMCVLALFMLVSINSRLALTGVSLDFIAHSVQNPFLRQITPGAFRDLYLVFKDYRKSHHVHFSDFTSKSPLQAGIDYFNLPKDTKTPLDLYKLLTHTSQNPKLPTITHVFYIVSESLSSWHFDPQFDSIGLTHALKSLNDGQHGFIFPLFLENAKRTVKSLDVQITGLFNINDTNFVNMGVNIPSLPTAIGNQMKNLGFENTFYYGGSGIWNRLDRFTKKQGFAHFIFNTYLLDFAKEQLKINPKAYPQPLESNWGVHDNILFDYILKNTPINKKTFSMVMTLSNHPTRNVNLKAFGVPVEKIETFVKNSNDKNMPSANFLGHIFWYDKILVDFIKKASAKFPNALFIITGDHFDRSFTLAKDNYFWTKSVPLILYAPSLNPKLATCVGSHIDIPATIMELVAPKDYEYVSFGKPLFSNEDSSQNCEQRKPFVWGQSKNFALGFDVVGAQSQTSKLDFLYMDNAPLLYVKDHQRTKGANLPADLQLGKELTDKMQIANGLSWYLLFKGRVINP</sequence>
<dbReference type="OrthoDB" id="9760224at2"/>
<feature type="domain" description="Sulfatase N-terminal" evidence="7">
    <location>
        <begin position="300"/>
        <end position="593"/>
    </location>
</feature>
<name>E7AA71_HELFC</name>
<evidence type="ECO:0000256" key="3">
    <source>
        <dbReference type="ARBA" id="ARBA00022692"/>
    </source>
</evidence>
<organism evidence="8 9">
    <name type="scientific">Helicobacter felis (strain ATCC 49179 / CCUG 28539 / NCTC 12436 / CS1)</name>
    <dbReference type="NCBI Taxonomy" id="936155"/>
    <lineage>
        <taxon>Bacteria</taxon>
        <taxon>Pseudomonadati</taxon>
        <taxon>Campylobacterota</taxon>
        <taxon>Epsilonproteobacteria</taxon>
        <taxon>Campylobacterales</taxon>
        <taxon>Helicobacteraceae</taxon>
        <taxon>Helicobacter</taxon>
    </lineage>
</organism>
<dbReference type="PANTHER" id="PTHR47371">
    <property type="entry name" value="LIPOTEICHOIC ACID SYNTHASE"/>
    <property type="match status" value="1"/>
</dbReference>
<dbReference type="InterPro" id="IPR000917">
    <property type="entry name" value="Sulfatase_N"/>
</dbReference>
<dbReference type="HOGENOM" id="CLU_027564_0_0_7"/>
<protein>
    <submittedName>
        <fullName evidence="8">Sulfatase</fullName>
    </submittedName>
</protein>
<evidence type="ECO:0000259" key="7">
    <source>
        <dbReference type="Pfam" id="PF00884"/>
    </source>
</evidence>
<dbReference type="STRING" id="936155.HFELIS_05590"/>
<evidence type="ECO:0000313" key="8">
    <source>
        <dbReference type="EMBL" id="CBY82643.1"/>
    </source>
</evidence>
<evidence type="ECO:0000256" key="1">
    <source>
        <dbReference type="ARBA" id="ARBA00004651"/>
    </source>
</evidence>
<keyword evidence="2" id="KW-1003">Cell membrane</keyword>
<feature type="transmembrane region" description="Helical" evidence="6">
    <location>
        <begin position="103"/>
        <end position="123"/>
    </location>
</feature>
<evidence type="ECO:0000256" key="6">
    <source>
        <dbReference type="SAM" id="Phobius"/>
    </source>
</evidence>
<dbReference type="InterPro" id="IPR050448">
    <property type="entry name" value="OpgB/LTA_synthase_biosynth"/>
</dbReference>
<feature type="transmembrane region" description="Helical" evidence="6">
    <location>
        <begin position="21"/>
        <end position="45"/>
    </location>
</feature>
<dbReference type="Proteomes" id="UP000007934">
    <property type="component" value="Chromosome"/>
</dbReference>
<dbReference type="KEGG" id="hfe:HFELIS_05590"/>
<dbReference type="Pfam" id="PF00884">
    <property type="entry name" value="Sulfatase"/>
    <property type="match status" value="1"/>
</dbReference>
<keyword evidence="3 6" id="KW-0812">Transmembrane</keyword>
<dbReference type="GO" id="GO:0005886">
    <property type="term" value="C:plasma membrane"/>
    <property type="evidence" value="ECO:0007669"/>
    <property type="project" value="UniProtKB-SubCell"/>
</dbReference>
<dbReference type="PANTHER" id="PTHR47371:SF3">
    <property type="entry name" value="PHOSPHOGLYCEROL TRANSFERASE I"/>
    <property type="match status" value="1"/>
</dbReference>
<dbReference type="GeneID" id="36133853"/>
<keyword evidence="9" id="KW-1185">Reference proteome</keyword>
<reference evidence="8 9" key="1">
    <citation type="journal article" date="2011" name="Genome Biol. Evol.">
        <title>Comparative whole genome sequence analysis of the carcinogenic bacterial model pathogen Helicobacter felis.</title>
        <authorList>
            <person name="Arnold I.C."/>
            <person name="Zigova Z."/>
            <person name="Holden M."/>
            <person name="Lawley T.D."/>
            <person name="Rad R."/>
            <person name="Dougan G."/>
            <person name="Falkow S."/>
            <person name="Bentley S.D."/>
            <person name="Muller A."/>
        </authorList>
    </citation>
    <scope>NUCLEOTIDE SEQUENCE [LARGE SCALE GENOMIC DNA]</scope>
    <source>
        <strain evidence="9">ATCC 49179 / CCUG 28539 / NCTC 12436 / CS1</strain>
    </source>
</reference>